<keyword evidence="3" id="KW-1185">Reference proteome</keyword>
<protein>
    <submittedName>
        <fullName evidence="2">Uncharacterized protein</fullName>
    </submittedName>
</protein>
<evidence type="ECO:0000313" key="2">
    <source>
        <dbReference type="EMBL" id="CAL1395232.1"/>
    </source>
</evidence>
<gene>
    <name evidence="2" type="ORF">LTRI10_LOCUS35677</name>
</gene>
<reference evidence="2 3" key="1">
    <citation type="submission" date="2024-04" db="EMBL/GenBank/DDBJ databases">
        <authorList>
            <person name="Fracassetti M."/>
        </authorList>
    </citation>
    <scope>NUCLEOTIDE SEQUENCE [LARGE SCALE GENOMIC DNA]</scope>
</reference>
<accession>A0AAV2FB97</accession>
<name>A0AAV2FB97_9ROSI</name>
<organism evidence="2 3">
    <name type="scientific">Linum trigynum</name>
    <dbReference type="NCBI Taxonomy" id="586398"/>
    <lineage>
        <taxon>Eukaryota</taxon>
        <taxon>Viridiplantae</taxon>
        <taxon>Streptophyta</taxon>
        <taxon>Embryophyta</taxon>
        <taxon>Tracheophyta</taxon>
        <taxon>Spermatophyta</taxon>
        <taxon>Magnoliopsida</taxon>
        <taxon>eudicotyledons</taxon>
        <taxon>Gunneridae</taxon>
        <taxon>Pentapetalae</taxon>
        <taxon>rosids</taxon>
        <taxon>fabids</taxon>
        <taxon>Malpighiales</taxon>
        <taxon>Linaceae</taxon>
        <taxon>Linum</taxon>
    </lineage>
</organism>
<sequence length="109" mass="12219">MKDDVDGFTWWTRSKGPVASDPVVLRQKECESAVESKDLTMACQAFDMEALLNQIDARLQAQLGAFKREIDQRLDAISLPENIIRAGAVPDRGNQAENPELMDQIEELD</sequence>
<dbReference type="AlphaFoldDB" id="A0AAV2FB97"/>
<dbReference type="Proteomes" id="UP001497516">
    <property type="component" value="Chromosome 6"/>
</dbReference>
<proteinExistence type="predicted"/>
<evidence type="ECO:0000256" key="1">
    <source>
        <dbReference type="SAM" id="MobiDB-lite"/>
    </source>
</evidence>
<evidence type="ECO:0000313" key="3">
    <source>
        <dbReference type="Proteomes" id="UP001497516"/>
    </source>
</evidence>
<dbReference type="EMBL" id="OZ034819">
    <property type="protein sequence ID" value="CAL1395232.1"/>
    <property type="molecule type" value="Genomic_DNA"/>
</dbReference>
<feature type="region of interest" description="Disordered" evidence="1">
    <location>
        <begin position="88"/>
        <end position="109"/>
    </location>
</feature>